<dbReference type="Pfam" id="PF13505">
    <property type="entry name" value="OMP_b-brl"/>
    <property type="match status" value="1"/>
</dbReference>
<organism evidence="4 5">
    <name type="scientific">Pseudomarimonas salicorniae</name>
    <dbReference type="NCBI Taxonomy" id="2933270"/>
    <lineage>
        <taxon>Bacteria</taxon>
        <taxon>Pseudomonadati</taxon>
        <taxon>Pseudomonadota</taxon>
        <taxon>Gammaproteobacteria</taxon>
        <taxon>Lysobacterales</taxon>
        <taxon>Lysobacteraceae</taxon>
        <taxon>Pseudomarimonas</taxon>
    </lineage>
</organism>
<dbReference type="Proteomes" id="UP001431449">
    <property type="component" value="Unassembled WGS sequence"/>
</dbReference>
<accession>A0ABT0GHQ6</accession>
<sequence length="178" mass="19416">MRSLLCLSLLALIPMSAEAVDWHVGAAATDDYDQRTPDFGARVDTKNGRSLFGGVRFDSGFGIEASWLDLGQARSTAVADAGYRVDGKLWSLGVTYAPDTGPLQPYAKLGWFDRDEDGTFIGIAGPVPVSYDDDGLAAEVGGRWFVTRSFALRLGYSWFDFDPDSDGSVLFGAEWHFR</sequence>
<dbReference type="InterPro" id="IPR027385">
    <property type="entry name" value="Beta-barrel_OMP"/>
</dbReference>
<evidence type="ECO:0000259" key="3">
    <source>
        <dbReference type="Pfam" id="PF13505"/>
    </source>
</evidence>
<feature type="domain" description="Outer membrane protein beta-barrel" evidence="3">
    <location>
        <begin position="4"/>
        <end position="177"/>
    </location>
</feature>
<evidence type="ECO:0000256" key="1">
    <source>
        <dbReference type="ARBA" id="ARBA00022729"/>
    </source>
</evidence>
<dbReference type="InterPro" id="IPR011250">
    <property type="entry name" value="OMP/PagP_B-barrel"/>
</dbReference>
<dbReference type="RefSeq" id="WP_248209032.1">
    <property type="nucleotide sequence ID" value="NZ_JALNMH010000008.1"/>
</dbReference>
<comment type="caution">
    <text evidence="4">The sequence shown here is derived from an EMBL/GenBank/DDBJ whole genome shotgun (WGS) entry which is preliminary data.</text>
</comment>
<dbReference type="EMBL" id="JALNMH010000008">
    <property type="protein sequence ID" value="MCK7594079.1"/>
    <property type="molecule type" value="Genomic_DNA"/>
</dbReference>
<keyword evidence="5" id="KW-1185">Reference proteome</keyword>
<feature type="signal peptide" evidence="2">
    <location>
        <begin position="1"/>
        <end position="19"/>
    </location>
</feature>
<evidence type="ECO:0000313" key="4">
    <source>
        <dbReference type="EMBL" id="MCK7594079.1"/>
    </source>
</evidence>
<feature type="chain" id="PRO_5047371137" evidence="2">
    <location>
        <begin position="20"/>
        <end position="178"/>
    </location>
</feature>
<proteinExistence type="predicted"/>
<gene>
    <name evidence="4" type="ORF">M0G41_10380</name>
</gene>
<evidence type="ECO:0000256" key="2">
    <source>
        <dbReference type="SAM" id="SignalP"/>
    </source>
</evidence>
<dbReference type="Gene3D" id="2.40.160.20">
    <property type="match status" value="1"/>
</dbReference>
<evidence type="ECO:0000313" key="5">
    <source>
        <dbReference type="Proteomes" id="UP001431449"/>
    </source>
</evidence>
<keyword evidence="1 2" id="KW-0732">Signal</keyword>
<name>A0ABT0GHQ6_9GAMM</name>
<dbReference type="SUPFAM" id="SSF56925">
    <property type="entry name" value="OMPA-like"/>
    <property type="match status" value="1"/>
</dbReference>
<protein>
    <submittedName>
        <fullName evidence="4">Porin family protein</fullName>
    </submittedName>
</protein>
<reference evidence="4" key="1">
    <citation type="submission" date="2022-04" db="EMBL/GenBank/DDBJ databases">
        <title>Lysobacter sp. CAU 1642 isolated from sea sand.</title>
        <authorList>
            <person name="Kim W."/>
        </authorList>
    </citation>
    <scope>NUCLEOTIDE SEQUENCE</scope>
    <source>
        <strain evidence="4">CAU 1642</strain>
    </source>
</reference>